<dbReference type="PANTHER" id="PTHR48438">
    <property type="entry name" value="ALPHA-(1,3)-FUCOSYLTRANSFERASE C-RELATED"/>
    <property type="match status" value="1"/>
</dbReference>
<dbReference type="GO" id="GO:0000139">
    <property type="term" value="C:Golgi membrane"/>
    <property type="evidence" value="ECO:0007669"/>
    <property type="project" value="UniProtKB-SubCell"/>
</dbReference>
<dbReference type="EC" id="2.4.1.-" evidence="12"/>
<name>R7TCG3_CAPTE</name>
<accession>R7TCG3</accession>
<keyword evidence="4 12" id="KW-0328">Glycosyltransferase</keyword>
<reference evidence="15" key="3">
    <citation type="submission" date="2015-06" db="UniProtKB">
        <authorList>
            <consortium name="EnsemblMetazoa"/>
        </authorList>
    </citation>
    <scope>IDENTIFICATION</scope>
</reference>
<comment type="similarity">
    <text evidence="3 12">Belongs to the glycosyltransferase 10 family.</text>
</comment>
<dbReference type="SUPFAM" id="SSF53756">
    <property type="entry name" value="UDP-Glycosyltransferase/glycogen phosphorylase"/>
    <property type="match status" value="1"/>
</dbReference>
<gene>
    <name evidence="14" type="ORF">CAPTEDRAFT_74631</name>
</gene>
<keyword evidence="9 12" id="KW-0333">Golgi apparatus</keyword>
<reference evidence="16" key="1">
    <citation type="submission" date="2012-12" db="EMBL/GenBank/DDBJ databases">
        <authorList>
            <person name="Hellsten U."/>
            <person name="Grimwood J."/>
            <person name="Chapman J.A."/>
            <person name="Shapiro H."/>
            <person name="Aerts A."/>
            <person name="Otillar R.P."/>
            <person name="Terry A.Y."/>
            <person name="Boore J.L."/>
            <person name="Simakov O."/>
            <person name="Marletaz F."/>
            <person name="Cho S.-J."/>
            <person name="Edsinger-Gonzales E."/>
            <person name="Havlak P."/>
            <person name="Kuo D.-H."/>
            <person name="Larsson T."/>
            <person name="Lv J."/>
            <person name="Arendt D."/>
            <person name="Savage R."/>
            <person name="Osoegawa K."/>
            <person name="de Jong P."/>
            <person name="Lindberg D.R."/>
            <person name="Seaver E.C."/>
            <person name="Weisblat D.A."/>
            <person name="Putnam N.H."/>
            <person name="Grigoriev I.V."/>
            <person name="Rokhsar D.S."/>
        </authorList>
    </citation>
    <scope>NUCLEOTIDE SEQUENCE</scope>
    <source>
        <strain evidence="16">I ESC-2004</strain>
    </source>
</reference>
<protein>
    <recommendedName>
        <fullName evidence="12">Fucosyltransferase</fullName>
        <ecNumber evidence="12">2.4.1.-</ecNumber>
    </recommendedName>
</protein>
<evidence type="ECO:0000256" key="4">
    <source>
        <dbReference type="ARBA" id="ARBA00022676"/>
    </source>
</evidence>
<dbReference type="PANTHER" id="PTHR48438:SF1">
    <property type="entry name" value="ALPHA-(1,3)-FUCOSYLTRANSFERASE C-RELATED"/>
    <property type="match status" value="1"/>
</dbReference>
<keyword evidence="5 12" id="KW-0808">Transferase</keyword>
<evidence type="ECO:0000256" key="10">
    <source>
        <dbReference type="ARBA" id="ARBA00023136"/>
    </source>
</evidence>
<keyword evidence="6 12" id="KW-0812">Transmembrane</keyword>
<dbReference type="OMA" id="YENIASW"/>
<dbReference type="GO" id="GO:0032580">
    <property type="term" value="C:Golgi cisterna membrane"/>
    <property type="evidence" value="ECO:0007669"/>
    <property type="project" value="UniProtKB-SubCell"/>
</dbReference>
<feature type="domain" description="Fucosyltransferase C-terminal" evidence="13">
    <location>
        <begin position="64"/>
        <end position="231"/>
    </location>
</feature>
<evidence type="ECO:0000256" key="6">
    <source>
        <dbReference type="ARBA" id="ARBA00022692"/>
    </source>
</evidence>
<dbReference type="UniPathway" id="UPA00378"/>
<evidence type="ECO:0000256" key="12">
    <source>
        <dbReference type="RuleBase" id="RU003832"/>
    </source>
</evidence>
<evidence type="ECO:0000256" key="2">
    <source>
        <dbReference type="ARBA" id="ARBA00004922"/>
    </source>
</evidence>
<keyword evidence="10" id="KW-0472">Membrane</keyword>
<dbReference type="AlphaFoldDB" id="R7TCG3"/>
<dbReference type="OrthoDB" id="8057859at2759"/>
<reference evidence="14 16" key="2">
    <citation type="journal article" date="2013" name="Nature">
        <title>Insights into bilaterian evolution from three spiralian genomes.</title>
        <authorList>
            <person name="Simakov O."/>
            <person name="Marletaz F."/>
            <person name="Cho S.J."/>
            <person name="Edsinger-Gonzales E."/>
            <person name="Havlak P."/>
            <person name="Hellsten U."/>
            <person name="Kuo D.H."/>
            <person name="Larsson T."/>
            <person name="Lv J."/>
            <person name="Arendt D."/>
            <person name="Savage R."/>
            <person name="Osoegawa K."/>
            <person name="de Jong P."/>
            <person name="Grimwood J."/>
            <person name="Chapman J.A."/>
            <person name="Shapiro H."/>
            <person name="Aerts A."/>
            <person name="Otillar R.P."/>
            <person name="Terry A.Y."/>
            <person name="Boore J.L."/>
            <person name="Grigoriev I.V."/>
            <person name="Lindberg D.R."/>
            <person name="Seaver E.C."/>
            <person name="Weisblat D.A."/>
            <person name="Putnam N.H."/>
            <person name="Rokhsar D.S."/>
        </authorList>
    </citation>
    <scope>NUCLEOTIDE SEQUENCE</scope>
    <source>
        <strain evidence="14 16">I ESC-2004</strain>
    </source>
</reference>
<feature type="non-terminal residue" evidence="14">
    <location>
        <position position="1"/>
    </location>
</feature>
<dbReference type="GO" id="GO:0008417">
    <property type="term" value="F:fucosyltransferase activity"/>
    <property type="evidence" value="ECO:0007669"/>
    <property type="project" value="InterPro"/>
</dbReference>
<keyword evidence="7" id="KW-0735">Signal-anchor</keyword>
<evidence type="ECO:0000313" key="16">
    <source>
        <dbReference type="Proteomes" id="UP000014760"/>
    </source>
</evidence>
<feature type="non-terminal residue" evidence="14">
    <location>
        <position position="231"/>
    </location>
</feature>
<dbReference type="FunFam" id="3.40.50.11660:FF:000002">
    <property type="entry name" value="Alpha-(1,3)-fucosyltransferase"/>
    <property type="match status" value="1"/>
</dbReference>
<comment type="pathway">
    <text evidence="2">Protein modification; protein glycosylation.</text>
</comment>
<evidence type="ECO:0000256" key="8">
    <source>
        <dbReference type="ARBA" id="ARBA00022989"/>
    </source>
</evidence>
<evidence type="ECO:0000256" key="7">
    <source>
        <dbReference type="ARBA" id="ARBA00022968"/>
    </source>
</evidence>
<dbReference type="InterPro" id="IPR055270">
    <property type="entry name" value="Glyco_tran_10_C"/>
</dbReference>
<evidence type="ECO:0000256" key="11">
    <source>
        <dbReference type="ARBA" id="ARBA00023180"/>
    </source>
</evidence>
<sequence length="231" mass="26967">QKWVFYESEAPTNVWNYVDKKSDIWKKFNITATFTSDSNIPLEFHRMICTRKDTWKPSSIDYAASKRKKVAWFVSHCDTSSRRELYAKALAKYIDIDIFGKCGNDSVCSSSGPVKRKPTSCMTNFINDYKFYLSFENAFCQEYYTEKLHEIIKANVIPIVLGKADYASILPKETYMDIRDYESPADLGRRLTYLDKNDKLYNAQLEARTAYSCNVLYSNEHSFQCKLCEYL</sequence>
<comment type="subcellular location">
    <subcellularLocation>
        <location evidence="1">Golgi apparatus membrane</location>
        <topology evidence="1">Single-pass type II membrane protein</topology>
    </subcellularLocation>
    <subcellularLocation>
        <location evidence="12">Golgi apparatus</location>
        <location evidence="12">Golgi stack membrane</location>
        <topology evidence="12">Single-pass type II membrane protein</topology>
    </subcellularLocation>
</comment>
<dbReference type="Proteomes" id="UP000014760">
    <property type="component" value="Unassembled WGS sequence"/>
</dbReference>
<dbReference type="EMBL" id="KB310616">
    <property type="protein sequence ID" value="ELT91207.1"/>
    <property type="molecule type" value="Genomic_DNA"/>
</dbReference>
<dbReference type="Gene3D" id="3.40.50.11660">
    <property type="entry name" value="Glycosyl transferase family 10, C-terminal domain"/>
    <property type="match status" value="1"/>
</dbReference>
<keyword evidence="16" id="KW-1185">Reference proteome</keyword>
<dbReference type="InterPro" id="IPR038577">
    <property type="entry name" value="GT10-like_C_sf"/>
</dbReference>
<dbReference type="Pfam" id="PF00852">
    <property type="entry name" value="Glyco_transf_10"/>
    <property type="match status" value="1"/>
</dbReference>
<keyword evidence="8" id="KW-1133">Transmembrane helix</keyword>
<dbReference type="EnsemblMetazoa" id="CapteT74631">
    <property type="protein sequence ID" value="CapteP74631"/>
    <property type="gene ID" value="CapteG74631"/>
</dbReference>
<evidence type="ECO:0000313" key="15">
    <source>
        <dbReference type="EnsemblMetazoa" id="CapteP74631"/>
    </source>
</evidence>
<dbReference type="EMBL" id="AMQN01002984">
    <property type="status" value="NOT_ANNOTATED_CDS"/>
    <property type="molecule type" value="Genomic_DNA"/>
</dbReference>
<proteinExistence type="inferred from homology"/>
<evidence type="ECO:0000256" key="5">
    <source>
        <dbReference type="ARBA" id="ARBA00022679"/>
    </source>
</evidence>
<dbReference type="HOGENOM" id="CLU_032075_5_1_1"/>
<organism evidence="14">
    <name type="scientific">Capitella teleta</name>
    <name type="common">Polychaete worm</name>
    <dbReference type="NCBI Taxonomy" id="283909"/>
    <lineage>
        <taxon>Eukaryota</taxon>
        <taxon>Metazoa</taxon>
        <taxon>Spiralia</taxon>
        <taxon>Lophotrochozoa</taxon>
        <taxon>Annelida</taxon>
        <taxon>Polychaeta</taxon>
        <taxon>Sedentaria</taxon>
        <taxon>Scolecida</taxon>
        <taxon>Capitellidae</taxon>
        <taxon>Capitella</taxon>
    </lineage>
</organism>
<evidence type="ECO:0000259" key="13">
    <source>
        <dbReference type="Pfam" id="PF00852"/>
    </source>
</evidence>
<evidence type="ECO:0000256" key="3">
    <source>
        <dbReference type="ARBA" id="ARBA00008919"/>
    </source>
</evidence>
<keyword evidence="11" id="KW-0325">Glycoprotein</keyword>
<evidence type="ECO:0000256" key="9">
    <source>
        <dbReference type="ARBA" id="ARBA00023034"/>
    </source>
</evidence>
<evidence type="ECO:0000256" key="1">
    <source>
        <dbReference type="ARBA" id="ARBA00004323"/>
    </source>
</evidence>
<evidence type="ECO:0000313" key="14">
    <source>
        <dbReference type="EMBL" id="ELT91207.1"/>
    </source>
</evidence>
<dbReference type="InterPro" id="IPR001503">
    <property type="entry name" value="Glyco_trans_10"/>
</dbReference>